<evidence type="ECO:0000313" key="2">
    <source>
        <dbReference type="Proteomes" id="UP000765509"/>
    </source>
</evidence>
<accession>A0A9Q3H1A0</accession>
<gene>
    <name evidence="1" type="ORF">O181_027256</name>
</gene>
<dbReference type="OrthoDB" id="2506424at2759"/>
<dbReference type="AlphaFoldDB" id="A0A9Q3H1A0"/>
<proteinExistence type="predicted"/>
<dbReference type="EMBL" id="AVOT02009177">
    <property type="protein sequence ID" value="MBW0487541.1"/>
    <property type="molecule type" value="Genomic_DNA"/>
</dbReference>
<sequence length="92" mass="10526">MFQLPKTGQQANQCKDTPTCSKCGDTQQPQDCKDLGYTQSIRRCIHCVNQDKLRKQAIDLYDEKYHHSALSQKCPICQTEIQDLTLPLRLNG</sequence>
<keyword evidence="2" id="KW-1185">Reference proteome</keyword>
<dbReference type="Proteomes" id="UP000765509">
    <property type="component" value="Unassembled WGS sequence"/>
</dbReference>
<protein>
    <submittedName>
        <fullName evidence="1">Uncharacterized protein</fullName>
    </submittedName>
</protein>
<organism evidence="1 2">
    <name type="scientific">Austropuccinia psidii MF-1</name>
    <dbReference type="NCBI Taxonomy" id="1389203"/>
    <lineage>
        <taxon>Eukaryota</taxon>
        <taxon>Fungi</taxon>
        <taxon>Dikarya</taxon>
        <taxon>Basidiomycota</taxon>
        <taxon>Pucciniomycotina</taxon>
        <taxon>Pucciniomycetes</taxon>
        <taxon>Pucciniales</taxon>
        <taxon>Sphaerophragmiaceae</taxon>
        <taxon>Austropuccinia</taxon>
    </lineage>
</organism>
<reference evidence="1" key="1">
    <citation type="submission" date="2021-03" db="EMBL/GenBank/DDBJ databases">
        <title>Draft genome sequence of rust myrtle Austropuccinia psidii MF-1, a brazilian biotype.</title>
        <authorList>
            <person name="Quecine M.C."/>
            <person name="Pachon D.M.R."/>
            <person name="Bonatelli M.L."/>
            <person name="Correr F.H."/>
            <person name="Franceschini L.M."/>
            <person name="Leite T.F."/>
            <person name="Margarido G.R.A."/>
            <person name="Almeida C.A."/>
            <person name="Ferrarezi J.A."/>
            <person name="Labate C.A."/>
        </authorList>
    </citation>
    <scope>NUCLEOTIDE SEQUENCE</scope>
    <source>
        <strain evidence="1">MF-1</strain>
    </source>
</reference>
<comment type="caution">
    <text evidence="1">The sequence shown here is derived from an EMBL/GenBank/DDBJ whole genome shotgun (WGS) entry which is preliminary data.</text>
</comment>
<name>A0A9Q3H1A0_9BASI</name>
<evidence type="ECO:0000313" key="1">
    <source>
        <dbReference type="EMBL" id="MBW0487541.1"/>
    </source>
</evidence>